<keyword evidence="2" id="KW-0808">Transferase</keyword>
<dbReference type="PROSITE" id="PS51186">
    <property type="entry name" value="GNAT"/>
    <property type="match status" value="1"/>
</dbReference>
<dbReference type="EC" id="2.3.1.-" evidence="2"/>
<protein>
    <submittedName>
        <fullName evidence="2">GNAT family N-acetyltransferase</fullName>
        <ecNumber evidence="2">2.3.1.-</ecNumber>
    </submittedName>
</protein>
<dbReference type="InterPro" id="IPR000182">
    <property type="entry name" value="GNAT_dom"/>
</dbReference>
<accession>A0ABZ2W9J9</accession>
<dbReference type="Proteomes" id="UP001468345">
    <property type="component" value="Chromosome"/>
</dbReference>
<name>A0ABZ2W9J9_9STAP</name>
<dbReference type="EMBL" id="CP133006">
    <property type="protein sequence ID" value="WZG08716.1"/>
    <property type="molecule type" value="Genomic_DNA"/>
</dbReference>
<evidence type="ECO:0000313" key="3">
    <source>
        <dbReference type="Proteomes" id="UP001468345"/>
    </source>
</evidence>
<dbReference type="CDD" id="cd04301">
    <property type="entry name" value="NAT_SF"/>
    <property type="match status" value="1"/>
</dbReference>
<dbReference type="RefSeq" id="WP_241965941.1">
    <property type="nucleotide sequence ID" value="NZ_CP133006.1"/>
</dbReference>
<proteinExistence type="predicted"/>
<dbReference type="InterPro" id="IPR016181">
    <property type="entry name" value="Acyl_CoA_acyltransferase"/>
</dbReference>
<sequence>MVISMEDIYQQGTVYSYDAQKTIYLTPEEPLVFDVNKWAYKQMPTIKTWKKDMLKQFQLHKQQGSNHLAFTFPENESLEQKWMDELKSEHFELGIMELYAIESTNIKQRHHQHIEVTFVHSDILEDYIEIYKQFAEPYGKAYAEESIKMIRSQFNDDQKSRLIAYDRGIPVGILDLILTDKTVEIDGFGVLERYQNKGIGSIMQSFVANIAGTRPIILIADGEDSAKQMYIKQGYIFISFCYQILKENVD</sequence>
<dbReference type="Pfam" id="PF00583">
    <property type="entry name" value="Acetyltransf_1"/>
    <property type="match status" value="1"/>
</dbReference>
<evidence type="ECO:0000259" key="1">
    <source>
        <dbReference type="PROSITE" id="PS51186"/>
    </source>
</evidence>
<dbReference type="InterPro" id="IPR040549">
    <property type="entry name" value="DUF5613"/>
</dbReference>
<organism evidence="2 3">
    <name type="scientific">Staphylococcus casei</name>
    <dbReference type="NCBI Taxonomy" id="201828"/>
    <lineage>
        <taxon>Bacteria</taxon>
        <taxon>Bacillati</taxon>
        <taxon>Bacillota</taxon>
        <taxon>Bacilli</taxon>
        <taxon>Bacillales</taxon>
        <taxon>Staphylococcaceae</taxon>
        <taxon>Staphylococcus</taxon>
    </lineage>
</organism>
<evidence type="ECO:0000313" key="2">
    <source>
        <dbReference type="EMBL" id="WZG08716.1"/>
    </source>
</evidence>
<gene>
    <name evidence="2" type="ORF">SHJJP9002_000601</name>
</gene>
<feature type="domain" description="N-acetyltransferase" evidence="1">
    <location>
        <begin position="114"/>
        <end position="250"/>
    </location>
</feature>
<keyword evidence="2" id="KW-0012">Acyltransferase</keyword>
<reference evidence="2 3" key="1">
    <citation type="journal article" date="2024" name="ISME J.">
        <title>Staphylococcus epidermidis bacteriocin A37 kills natural competitors with a unique mechanism of action.</title>
        <authorList>
            <person name="Puls J.S."/>
            <person name="Winnerling B."/>
            <person name="Power J.J."/>
            <person name="Kruger A.M."/>
            <person name="Brajtenbach D."/>
            <person name="Johnson M."/>
            <person name="Bilici K."/>
            <person name="Camus L."/>
            <person name="Fliesswasser T."/>
            <person name="Schneider T."/>
            <person name="Sahl H.G."/>
            <person name="Ghosal D."/>
            <person name="Kubitscheck U."/>
            <person name="Heilbronner S."/>
            <person name="Grein F."/>
        </authorList>
    </citation>
    <scope>NUCLEOTIDE SEQUENCE [LARGE SCALE GENOMIC DNA]</scope>
    <source>
        <strain evidence="2 3">SCK7</strain>
    </source>
</reference>
<keyword evidence="3" id="KW-1185">Reference proteome</keyword>
<dbReference type="Pfam" id="PF18467">
    <property type="entry name" value="DUF5613"/>
    <property type="match status" value="1"/>
</dbReference>
<dbReference type="GO" id="GO:0016746">
    <property type="term" value="F:acyltransferase activity"/>
    <property type="evidence" value="ECO:0007669"/>
    <property type="project" value="UniProtKB-KW"/>
</dbReference>
<dbReference type="Gene3D" id="3.40.630.30">
    <property type="match status" value="1"/>
</dbReference>
<dbReference type="SUPFAM" id="SSF55729">
    <property type="entry name" value="Acyl-CoA N-acyltransferases (Nat)"/>
    <property type="match status" value="1"/>
</dbReference>